<dbReference type="AlphaFoldDB" id="A0A0E0ECL6"/>
<sequence length="91" mass="10253">MTSTPRHVAIVASAPPHLPPPPLPPHCTATCPRQTRTLPLGPDNAEVVCRWLLPLALHRPPITSIHSPVSPLPLRPWRDHWWRNHLSSREI</sequence>
<accession>A0A0E0ECL6</accession>
<dbReference type="EnsemblPlants" id="OMERI07G14320.1">
    <property type="protein sequence ID" value="OMERI07G14320.1"/>
    <property type="gene ID" value="OMERI07G14320"/>
</dbReference>
<dbReference type="Gramene" id="OMERI07G14320.1">
    <property type="protein sequence ID" value="OMERI07G14320.1"/>
    <property type="gene ID" value="OMERI07G14320"/>
</dbReference>
<reference evidence="1" key="2">
    <citation type="submission" date="2018-05" db="EMBL/GenBank/DDBJ databases">
        <title>OmerRS3 (Oryza meridionalis Reference Sequence Version 3).</title>
        <authorList>
            <person name="Zhang J."/>
            <person name="Kudrna D."/>
            <person name="Lee S."/>
            <person name="Talag J."/>
            <person name="Welchert J."/>
            <person name="Wing R.A."/>
        </authorList>
    </citation>
    <scope>NUCLEOTIDE SEQUENCE [LARGE SCALE GENOMIC DNA]</scope>
    <source>
        <strain evidence="1">cv. OR44</strain>
    </source>
</reference>
<keyword evidence="2" id="KW-1185">Reference proteome</keyword>
<evidence type="ECO:0000313" key="1">
    <source>
        <dbReference type="EnsemblPlants" id="OMERI07G14320.1"/>
    </source>
</evidence>
<reference evidence="1" key="1">
    <citation type="submission" date="2015-04" db="UniProtKB">
        <authorList>
            <consortium name="EnsemblPlants"/>
        </authorList>
    </citation>
    <scope>IDENTIFICATION</scope>
</reference>
<organism evidence="1">
    <name type="scientific">Oryza meridionalis</name>
    <dbReference type="NCBI Taxonomy" id="40149"/>
    <lineage>
        <taxon>Eukaryota</taxon>
        <taxon>Viridiplantae</taxon>
        <taxon>Streptophyta</taxon>
        <taxon>Embryophyta</taxon>
        <taxon>Tracheophyta</taxon>
        <taxon>Spermatophyta</taxon>
        <taxon>Magnoliopsida</taxon>
        <taxon>Liliopsida</taxon>
        <taxon>Poales</taxon>
        <taxon>Poaceae</taxon>
        <taxon>BOP clade</taxon>
        <taxon>Oryzoideae</taxon>
        <taxon>Oryzeae</taxon>
        <taxon>Oryzinae</taxon>
        <taxon>Oryza</taxon>
    </lineage>
</organism>
<dbReference type="Proteomes" id="UP000008021">
    <property type="component" value="Chromosome 7"/>
</dbReference>
<name>A0A0E0ECL6_9ORYZ</name>
<protein>
    <submittedName>
        <fullName evidence="1">Uncharacterized protein</fullName>
    </submittedName>
</protein>
<dbReference type="HOGENOM" id="CLU_2430765_0_0_1"/>
<proteinExistence type="predicted"/>
<evidence type="ECO:0000313" key="2">
    <source>
        <dbReference type="Proteomes" id="UP000008021"/>
    </source>
</evidence>